<accession>A0A0D1A5W0</accession>
<dbReference type="Proteomes" id="UP000032279">
    <property type="component" value="Unassembled WGS sequence"/>
</dbReference>
<evidence type="ECO:0000313" key="4">
    <source>
        <dbReference type="Proteomes" id="UP000032279"/>
    </source>
</evidence>
<evidence type="ECO:0000256" key="2">
    <source>
        <dbReference type="SAM" id="Phobius"/>
    </source>
</evidence>
<dbReference type="RefSeq" id="WP_044011105.1">
    <property type="nucleotide sequence ID" value="NZ_AWTT01000034.1"/>
</dbReference>
<comment type="caution">
    <text evidence="3">The sequence shown here is derived from an EMBL/GenBank/DDBJ whole genome shotgun (WGS) entry which is preliminary data.</text>
</comment>
<sequence length="320" mass="35608">MKNFDWHRLTSPDFWKQRKIITAVIVILIIIIGGVTIHAHRNYLKGDWIVVVQDGSAEPINDQMSDYDHVTFTSNYYTYYQSGDKTPVDGAKGDVTLNKKNNTVSIAGDVIGYTLSKDNDQVTLSVKDYESEDVLNDNDTITLIRKGSKRYDNLAAAVKKQNIADKKQAKIDAKQQKKQDAIDAKAKAKKAKKNKAKKAAAEKNFAAKYVGTWTLAKELDSGFNHQSVPVISKLTISSKNVIIEYKAWNFDNGSYDTKTIKQTTKETTGDGITSDDIILSFGLPNQTGSSTENSQYKLQDGKLVRSDVSSTDSTFDLIKN</sequence>
<keyword evidence="1" id="KW-0175">Coiled coil</keyword>
<dbReference type="EMBL" id="AWTT01000034">
    <property type="protein sequence ID" value="KIS03037.1"/>
    <property type="molecule type" value="Genomic_DNA"/>
</dbReference>
<organism evidence="3 4">
    <name type="scientific">Paucilactobacillus wasatchensis</name>
    <dbReference type="NCBI Taxonomy" id="1335616"/>
    <lineage>
        <taxon>Bacteria</taxon>
        <taxon>Bacillati</taxon>
        <taxon>Bacillota</taxon>
        <taxon>Bacilli</taxon>
        <taxon>Lactobacillales</taxon>
        <taxon>Lactobacillaceae</taxon>
        <taxon>Paucilactobacillus</taxon>
    </lineage>
</organism>
<protein>
    <submittedName>
        <fullName evidence="3">Uncharacterized protein</fullName>
    </submittedName>
</protein>
<proteinExistence type="predicted"/>
<keyword evidence="4" id="KW-1185">Reference proteome</keyword>
<keyword evidence="2" id="KW-1133">Transmembrane helix</keyword>
<reference evidence="3 4" key="1">
    <citation type="submission" date="2013-08" db="EMBL/GenBank/DDBJ databases">
        <title>Lactobacillus wasatchii sp. WDC04, a late gas producing bacteria isolated from aged chedder cheese.</title>
        <authorList>
            <person name="Oberg C.J."/>
            <person name="Culumber M."/>
            <person name="McMahon D.J."/>
            <person name="Broadbent J.R."/>
            <person name="Oberg T.S."/>
            <person name="Ortaki F."/>
        </authorList>
    </citation>
    <scope>NUCLEOTIDE SEQUENCE [LARGE SCALE GENOMIC DNA]</scope>
    <source>
        <strain evidence="3 4">WDC04</strain>
    </source>
</reference>
<keyword evidence="2" id="KW-0472">Membrane</keyword>
<keyword evidence="2" id="KW-0812">Transmembrane</keyword>
<feature type="transmembrane region" description="Helical" evidence="2">
    <location>
        <begin position="20"/>
        <end position="39"/>
    </location>
</feature>
<feature type="coiled-coil region" evidence="1">
    <location>
        <begin position="164"/>
        <end position="194"/>
    </location>
</feature>
<name>A0A0D1A5W0_9LACO</name>
<evidence type="ECO:0000313" key="3">
    <source>
        <dbReference type="EMBL" id="KIS03037.1"/>
    </source>
</evidence>
<dbReference type="PATRIC" id="fig|1335616.4.peg.1377"/>
<evidence type="ECO:0000256" key="1">
    <source>
        <dbReference type="SAM" id="Coils"/>
    </source>
</evidence>
<dbReference type="AlphaFoldDB" id="A0A0D1A5W0"/>
<gene>
    <name evidence="3" type="ORF">WDC_1375</name>
</gene>